<organism evidence="2 3">
    <name type="scientific">Microbacterium croceum</name>
    <dbReference type="NCBI Taxonomy" id="2851645"/>
    <lineage>
        <taxon>Bacteria</taxon>
        <taxon>Bacillati</taxon>
        <taxon>Actinomycetota</taxon>
        <taxon>Actinomycetes</taxon>
        <taxon>Micrococcales</taxon>
        <taxon>Microbacteriaceae</taxon>
        <taxon>Microbacterium</taxon>
    </lineage>
</organism>
<comment type="similarity">
    <text evidence="1">Belongs to the peptidase S58 family.</text>
</comment>
<sequence length="340" mass="35477">MVTDIHRLAPVLPAGPRRSNGDYALTPVHGTDRGQVEYDFPGVLLGTAEYAEGPTGATVLSIPAGARTFTDRRGGAVGASGLYGYNHAICLAGGSVYGLSAVAGVSEALFARAEHRSGFDQLQLVSGAIIYDYSVRDNSVFPDTTLGKAALHAAREGVIEVGRVGGGASASSGKVDPARIEFTGQGAAFRQVGDVKVLVVTVLNPYGVILDRAGRIIRGNFDATTGERRHPALDYEEAIGESRLVDSMSGNTTITAVITNVQLSDVELKQFGLQVHSSMHRGIQPFHTPLDGDTLFALTTDEVALPEDPGTSRGRLSLNSTAVATLAGETAWDAILCAAG</sequence>
<gene>
    <name evidence="2" type="ORF">KZC51_07605</name>
</gene>
<dbReference type="InterPro" id="IPR016117">
    <property type="entry name" value="ArgJ-like_dom_sf"/>
</dbReference>
<evidence type="ECO:0000313" key="2">
    <source>
        <dbReference type="EMBL" id="MCK2036000.1"/>
    </source>
</evidence>
<dbReference type="EMBL" id="JAHWXN010000001">
    <property type="protein sequence ID" value="MCK2036000.1"/>
    <property type="molecule type" value="Genomic_DNA"/>
</dbReference>
<dbReference type="PANTHER" id="PTHR36512">
    <property type="entry name" value="D-AMINOPEPTIDASE"/>
    <property type="match status" value="1"/>
</dbReference>
<evidence type="ECO:0000313" key="3">
    <source>
        <dbReference type="Proteomes" id="UP001300096"/>
    </source>
</evidence>
<protein>
    <submittedName>
        <fullName evidence="2">P1 family peptidase</fullName>
    </submittedName>
</protein>
<comment type="caution">
    <text evidence="2">The sequence shown here is derived from an EMBL/GenBank/DDBJ whole genome shotgun (WGS) entry which is preliminary data.</text>
</comment>
<reference evidence="2 3" key="1">
    <citation type="submission" date="2021-06" db="EMBL/GenBank/DDBJ databases">
        <title>Genome-based taxonomic framework of Microbacterium strains isolated from marine environment, the description of four new species and reclassification of four preexisting species.</title>
        <authorList>
            <person name="Lee S.D."/>
            <person name="Kim S.-M."/>
            <person name="Byeon Y.-S."/>
            <person name="Yang H.L."/>
            <person name="Kim I.S."/>
        </authorList>
    </citation>
    <scope>NUCLEOTIDE SEQUENCE [LARGE SCALE GENOMIC DNA]</scope>
    <source>
        <strain evidence="2 3">SSW1-49</strain>
    </source>
</reference>
<dbReference type="Proteomes" id="UP001300096">
    <property type="component" value="Unassembled WGS sequence"/>
</dbReference>
<dbReference type="SUPFAM" id="SSF56266">
    <property type="entry name" value="DmpA/ArgJ-like"/>
    <property type="match status" value="1"/>
</dbReference>
<dbReference type="InterPro" id="IPR005321">
    <property type="entry name" value="Peptidase_S58_DmpA"/>
</dbReference>
<dbReference type="PANTHER" id="PTHR36512:SF3">
    <property type="entry name" value="BLR5678 PROTEIN"/>
    <property type="match status" value="1"/>
</dbReference>
<dbReference type="Pfam" id="PF03576">
    <property type="entry name" value="Peptidase_S58"/>
    <property type="match status" value="1"/>
</dbReference>
<name>A0ABT0FD92_9MICO</name>
<evidence type="ECO:0000256" key="1">
    <source>
        <dbReference type="ARBA" id="ARBA00007068"/>
    </source>
</evidence>
<accession>A0ABT0FD92</accession>
<dbReference type="Gene3D" id="3.60.70.12">
    <property type="entry name" value="L-amino peptidase D-ALA esterase/amidase"/>
    <property type="match status" value="1"/>
</dbReference>
<keyword evidence="3" id="KW-1185">Reference proteome</keyword>
<proteinExistence type="inferred from homology"/>